<dbReference type="CDD" id="cd03886">
    <property type="entry name" value="M20_Acy1"/>
    <property type="match status" value="1"/>
</dbReference>
<name>A0ABV3XZT1_9ACTN</name>
<dbReference type="Proteomes" id="UP001560267">
    <property type="component" value="Unassembled WGS sequence"/>
</dbReference>
<reference evidence="2 3" key="1">
    <citation type="submission" date="2024-07" db="EMBL/GenBank/DDBJ databases">
        <title>Draft Genome Sequence of Ferrimicrobium acidiphilum Strain YE2023, Isolated from a Pulp of Bioleach Reactor.</title>
        <authorList>
            <person name="Elkina Y.A."/>
            <person name="Bulaeva A.G."/>
            <person name="Beletsky A.V."/>
            <person name="Mardanov A.V."/>
        </authorList>
    </citation>
    <scope>NUCLEOTIDE SEQUENCE [LARGE SCALE GENOMIC DNA]</scope>
    <source>
        <strain evidence="2 3">YE2023</strain>
    </source>
</reference>
<dbReference type="Gene3D" id="3.30.70.360">
    <property type="match status" value="1"/>
</dbReference>
<sequence length="410" mass="44030">MINADHFRDSARADGELARRLRTRSAELVPQLIEWRRYLHTIPELAFEEYETAAFIVARLSEMGGFVIREQVGGTGVVADLQVGQAPKILLRADMDALPVTEVNEENWASRNLGLMHACGHDAHMAMLLGAARLLSELVNEGYDDLNVRLLFQPAEEAAGPDGVSGALRTIEDGALADVDASLAMHVEPAHELGVVRLGSGYVMASVDTFTGVIRGVGGHAARPEETVDPFWLLTPVLSAIQGIVGRRISPLESAVVSLCHVMGGDIGNVIPSDVMLEGTMRSFRPEVRERLYQELEAAFDLARDLGGEVDLDIRAESPPLYNDEGVRAKLLTAIASLELGDQILDGPYGLMGEDFAEFAARVPSAMVMLGCAPEVGAASLHSPTFGIDERVLERGAALLAFGSATVGRL</sequence>
<dbReference type="InterPro" id="IPR036264">
    <property type="entry name" value="Bact_exopeptidase_dim_dom"/>
</dbReference>
<dbReference type="Pfam" id="PF07687">
    <property type="entry name" value="M20_dimer"/>
    <property type="match status" value="1"/>
</dbReference>
<dbReference type="SUPFAM" id="SSF53187">
    <property type="entry name" value="Zn-dependent exopeptidases"/>
    <property type="match status" value="1"/>
</dbReference>
<evidence type="ECO:0000313" key="2">
    <source>
        <dbReference type="EMBL" id="MEX6428760.1"/>
    </source>
</evidence>
<dbReference type="InterPro" id="IPR017439">
    <property type="entry name" value="Amidohydrolase"/>
</dbReference>
<dbReference type="PANTHER" id="PTHR11014:SF63">
    <property type="entry name" value="METALLOPEPTIDASE, PUTATIVE (AFU_ORTHOLOGUE AFUA_6G09600)-RELATED"/>
    <property type="match status" value="1"/>
</dbReference>
<dbReference type="Gene3D" id="3.40.630.10">
    <property type="entry name" value="Zn peptidases"/>
    <property type="match status" value="1"/>
</dbReference>
<dbReference type="RefSeq" id="WP_298385024.1">
    <property type="nucleotide sequence ID" value="NZ_JBFSHR010000006.1"/>
</dbReference>
<dbReference type="InterPro" id="IPR011650">
    <property type="entry name" value="Peptidase_M20_dimer"/>
</dbReference>
<gene>
    <name evidence="2" type="ORF">AB6A68_02760</name>
</gene>
<keyword evidence="3" id="KW-1185">Reference proteome</keyword>
<dbReference type="EMBL" id="JBFSHR010000006">
    <property type="protein sequence ID" value="MEX6428760.1"/>
    <property type="molecule type" value="Genomic_DNA"/>
</dbReference>
<evidence type="ECO:0000313" key="3">
    <source>
        <dbReference type="Proteomes" id="UP001560267"/>
    </source>
</evidence>
<dbReference type="PANTHER" id="PTHR11014">
    <property type="entry name" value="PEPTIDASE M20 FAMILY MEMBER"/>
    <property type="match status" value="1"/>
</dbReference>
<comment type="caution">
    <text evidence="2">The sequence shown here is derived from an EMBL/GenBank/DDBJ whole genome shotgun (WGS) entry which is preliminary data.</text>
</comment>
<dbReference type="PIRSF" id="PIRSF005962">
    <property type="entry name" value="Pept_M20D_amidohydro"/>
    <property type="match status" value="1"/>
</dbReference>
<dbReference type="SUPFAM" id="SSF55031">
    <property type="entry name" value="Bacterial exopeptidase dimerisation domain"/>
    <property type="match status" value="1"/>
</dbReference>
<organism evidence="2 3">
    <name type="scientific">Ferrimicrobium acidiphilum</name>
    <dbReference type="NCBI Taxonomy" id="121039"/>
    <lineage>
        <taxon>Bacteria</taxon>
        <taxon>Bacillati</taxon>
        <taxon>Actinomycetota</taxon>
        <taxon>Acidimicrobiia</taxon>
        <taxon>Acidimicrobiales</taxon>
        <taxon>Acidimicrobiaceae</taxon>
        <taxon>Ferrimicrobium</taxon>
    </lineage>
</organism>
<evidence type="ECO:0000259" key="1">
    <source>
        <dbReference type="Pfam" id="PF07687"/>
    </source>
</evidence>
<feature type="domain" description="Peptidase M20 dimerisation" evidence="1">
    <location>
        <begin position="213"/>
        <end position="300"/>
    </location>
</feature>
<protein>
    <submittedName>
        <fullName evidence="2">M20 family metallopeptidase</fullName>
    </submittedName>
</protein>
<proteinExistence type="predicted"/>
<accession>A0ABV3XZT1</accession>
<dbReference type="InterPro" id="IPR002933">
    <property type="entry name" value="Peptidase_M20"/>
</dbReference>
<dbReference type="NCBIfam" id="TIGR01891">
    <property type="entry name" value="amidohydrolases"/>
    <property type="match status" value="1"/>
</dbReference>
<dbReference type="Pfam" id="PF01546">
    <property type="entry name" value="Peptidase_M20"/>
    <property type="match status" value="1"/>
</dbReference>